<reference evidence="1" key="1">
    <citation type="submission" date="2021-03" db="EMBL/GenBank/DDBJ databases">
        <title>Genomic Encyclopedia of Type Strains, Phase IV (KMG-IV): sequencing the most valuable type-strain genomes for metagenomic binning, comparative biology and taxonomic classification.</title>
        <authorList>
            <person name="Goeker M."/>
        </authorList>
    </citation>
    <scope>NUCLEOTIDE SEQUENCE</scope>
    <source>
        <strain evidence="1">DSM 18131</strain>
    </source>
</reference>
<dbReference type="EMBL" id="JAGGJR010000007">
    <property type="protein sequence ID" value="MBP1874645.1"/>
    <property type="molecule type" value="Genomic_DNA"/>
</dbReference>
<organism evidence="1 2">
    <name type="scientific">Ensifer adhaerens</name>
    <name type="common">Sinorhizobium morelense</name>
    <dbReference type="NCBI Taxonomy" id="106592"/>
    <lineage>
        <taxon>Bacteria</taxon>
        <taxon>Pseudomonadati</taxon>
        <taxon>Pseudomonadota</taxon>
        <taxon>Alphaproteobacteria</taxon>
        <taxon>Hyphomicrobiales</taxon>
        <taxon>Rhizobiaceae</taxon>
        <taxon>Sinorhizobium/Ensifer group</taxon>
        <taxon>Ensifer</taxon>
    </lineage>
</organism>
<evidence type="ECO:0000313" key="1">
    <source>
        <dbReference type="EMBL" id="MBP1874645.1"/>
    </source>
</evidence>
<accession>A0ACC5T0N4</accession>
<protein>
    <submittedName>
        <fullName evidence="1">Diguanylate cyclase (GGDEF)-like protein</fullName>
    </submittedName>
</protein>
<keyword evidence="2" id="KW-1185">Reference proteome</keyword>
<evidence type="ECO:0000313" key="2">
    <source>
        <dbReference type="Proteomes" id="UP000823773"/>
    </source>
</evidence>
<proteinExistence type="predicted"/>
<gene>
    <name evidence="1" type="ORF">J2Z19_004371</name>
</gene>
<name>A0ACC5T0N4_ENSAD</name>
<sequence>MQIFENTVEQSAFYRSSVRPLWIVGLGLVVFAACLLGIFSRPFGMLASVWPANAILLGLLVRHPSLSTPTAWICAALAYLMADLLTGSSLGAAVALNAANLVGVGVGYILFMRLSTEHRHLRRPLAVLYMFSISAIAGASASIVGALAVAHYFGEPISRALVAWLTTELVNYVVILPVFLAMPPFADRHRVVSATGVKPWPVVSLAASCAAALLIGGPGAIAFPVPSLLWCALTYRLFAVTVLMAIACMLAQVAVASGVLHLGVDRLAEATLLSSRLGITLLALGPLTVASIDAARRTLIARLSHAVDYDFLTQCLARAAFMVRASALIEAENRKTPIFAMMLDIDRFKVINDTHGHAAGDRVLQAVAVTVRMALRSDDLFGRLGGEEFAILLVRQTPANANRVAERILAAIRALKVDLENGETLSVTASIGIAERLPTGPELEGLLSQADRALYIAKAEGRDRIRAFADGTSAAGATAARFDAARQQ</sequence>
<comment type="caution">
    <text evidence="1">The sequence shown here is derived from an EMBL/GenBank/DDBJ whole genome shotgun (WGS) entry which is preliminary data.</text>
</comment>
<dbReference type="Proteomes" id="UP000823773">
    <property type="component" value="Unassembled WGS sequence"/>
</dbReference>